<proteinExistence type="predicted"/>
<dbReference type="Proteomes" id="UP000011863">
    <property type="component" value="Chromosome"/>
</dbReference>
<protein>
    <submittedName>
        <fullName evidence="1">Uncharacterized protein</fullName>
    </submittedName>
</protein>
<name>A0A6C7E5N5_ILUCY</name>
<dbReference type="KEGG" id="aym:YM304_15470"/>
<evidence type="ECO:0000313" key="2">
    <source>
        <dbReference type="Proteomes" id="UP000011863"/>
    </source>
</evidence>
<accession>A0A6C7E5N5</accession>
<organism evidence="1 2">
    <name type="scientific">Ilumatobacter coccineus (strain NBRC 103263 / KCTC 29153 / YM16-304)</name>
    <dbReference type="NCBI Taxonomy" id="1313172"/>
    <lineage>
        <taxon>Bacteria</taxon>
        <taxon>Bacillati</taxon>
        <taxon>Actinomycetota</taxon>
        <taxon>Acidimicrobiia</taxon>
        <taxon>Acidimicrobiales</taxon>
        <taxon>Ilumatobacteraceae</taxon>
        <taxon>Ilumatobacter</taxon>
    </lineage>
</organism>
<reference evidence="1 2" key="1">
    <citation type="journal article" date="2013" name="Int. J. Syst. Evol. Microbiol.">
        <title>Ilumatobacter nonamiense sp. nov. and Ilumatobacter coccineum sp. nov., isolated from seashore sand.</title>
        <authorList>
            <person name="Matsumoto A."/>
            <person name="Kasai H."/>
            <person name="Matsuo Y."/>
            <person name="Shizuri Y."/>
            <person name="Ichikawa N."/>
            <person name="Fujita N."/>
            <person name="Omura S."/>
            <person name="Takahashi Y."/>
        </authorList>
    </citation>
    <scope>NUCLEOTIDE SEQUENCE [LARGE SCALE GENOMIC DNA]</scope>
    <source>
        <strain evidence="2">NBRC 103263 / KCTC 29153 / YM16-304</strain>
    </source>
</reference>
<dbReference type="RefSeq" id="WP_015441108.1">
    <property type="nucleotide sequence ID" value="NC_020520.1"/>
</dbReference>
<keyword evidence="2" id="KW-1185">Reference proteome</keyword>
<gene>
    <name evidence="1" type="ORF">YM304_15470</name>
</gene>
<dbReference type="AlphaFoldDB" id="A0A6C7E5N5"/>
<evidence type="ECO:0000313" key="1">
    <source>
        <dbReference type="EMBL" id="BAN01861.1"/>
    </source>
</evidence>
<dbReference type="EMBL" id="AP012057">
    <property type="protein sequence ID" value="BAN01861.1"/>
    <property type="molecule type" value="Genomic_DNA"/>
</dbReference>
<sequence>MTDQLPNVSDSSSNEAVINEALGVIDGALAKMMQRELVSSGEVADLLLDVRTLLTDVEISKTDDVDIAVVEPIVDLA</sequence>
<dbReference type="OrthoDB" id="5245161at2"/>